<dbReference type="Proteomes" id="UP001627154">
    <property type="component" value="Unassembled WGS sequence"/>
</dbReference>
<accession>A0ABD2X3F0</accession>
<evidence type="ECO:0000313" key="1">
    <source>
        <dbReference type="EMBL" id="KAL3399645.1"/>
    </source>
</evidence>
<dbReference type="AlphaFoldDB" id="A0ABD2X3F0"/>
<sequence>MPATGASCDSEKKQSQLGLTNLLTTPLRAVYGSWRNLLQRSDLSNQVEANHYRHAATSCGCWSVHNEACGEYEDFLLHERKE</sequence>
<proteinExistence type="predicted"/>
<reference evidence="1 2" key="1">
    <citation type="journal article" date="2024" name="bioRxiv">
        <title>A reference genome for Trichogramma kaykai: A tiny desert-dwelling parasitoid wasp with competing sex-ratio distorters.</title>
        <authorList>
            <person name="Culotta J."/>
            <person name="Lindsey A.R."/>
        </authorList>
    </citation>
    <scope>NUCLEOTIDE SEQUENCE [LARGE SCALE GENOMIC DNA]</scope>
    <source>
        <strain evidence="1 2">KSX58</strain>
    </source>
</reference>
<keyword evidence="2" id="KW-1185">Reference proteome</keyword>
<name>A0ABD2X3F0_9HYME</name>
<comment type="caution">
    <text evidence="1">The sequence shown here is derived from an EMBL/GenBank/DDBJ whole genome shotgun (WGS) entry which is preliminary data.</text>
</comment>
<dbReference type="EMBL" id="JBJJXI010000055">
    <property type="protein sequence ID" value="KAL3399645.1"/>
    <property type="molecule type" value="Genomic_DNA"/>
</dbReference>
<protein>
    <submittedName>
        <fullName evidence="1">Uncharacterized protein</fullName>
    </submittedName>
</protein>
<gene>
    <name evidence="1" type="ORF">TKK_006908</name>
</gene>
<evidence type="ECO:0000313" key="2">
    <source>
        <dbReference type="Proteomes" id="UP001627154"/>
    </source>
</evidence>
<organism evidence="1 2">
    <name type="scientific">Trichogramma kaykai</name>
    <dbReference type="NCBI Taxonomy" id="54128"/>
    <lineage>
        <taxon>Eukaryota</taxon>
        <taxon>Metazoa</taxon>
        <taxon>Ecdysozoa</taxon>
        <taxon>Arthropoda</taxon>
        <taxon>Hexapoda</taxon>
        <taxon>Insecta</taxon>
        <taxon>Pterygota</taxon>
        <taxon>Neoptera</taxon>
        <taxon>Endopterygota</taxon>
        <taxon>Hymenoptera</taxon>
        <taxon>Apocrita</taxon>
        <taxon>Proctotrupomorpha</taxon>
        <taxon>Chalcidoidea</taxon>
        <taxon>Trichogrammatidae</taxon>
        <taxon>Trichogramma</taxon>
    </lineage>
</organism>